<dbReference type="VEuPathDB" id="CryptoDB:Cvel_1373"/>
<feature type="compositionally biased region" description="Basic and acidic residues" evidence="1">
    <location>
        <begin position="10"/>
        <end position="25"/>
    </location>
</feature>
<sequence>MSEQEFGDTEGGRAERDNGASREQGEDSAAVISGIAEDLTRQTLRDAVGLPSDRPSTIESSPSQQAGAVTPHGGTEGGGGEGADEFDGGMGRSDDPYAHTAGFVSPLSHDYNDHHAVTHLSSGRMEFLKIPEHRLGDYPEFVFAELRAGRLLKNFETSEVTLRNRQKSTSASYALLPRNRTVEFGRQSITVTPNHVPPKKLPPAKGPFAHTKKSSSSLNGTGTGVSPRSAARQQRQGPQRVREKFVPLCPQHEPWEWRTMKVPQGRGTAGVTRGGQGTETGVTRGNHGKTSGLLRGALASSSASASSNVRTVKATRPGERERGRGQNAEAKGNPILSSSSARPATVNTTAKPPAVGEEPQSLNLPTAAPAPPPTRQGPPSGSSSGQQQVVRVFREDRGYDEDRVPPVQCEEDLQALLRRVAAKIELVNHYSSSKDQLMVWRARNKKTMERHLHQTGDSVGRSSVSLVVQNLSAYIAFSQCILPIERRCVLNTAFPSPQGIERTIRTAPAERLSLLSGLHETAFSKRNVKKRIGKVRAYADTLGAAGKAEYPLPAELCHTFQANW</sequence>
<feature type="compositionally biased region" description="Low complexity" evidence="1">
    <location>
        <begin position="377"/>
        <end position="387"/>
    </location>
</feature>
<feature type="compositionally biased region" description="Polar residues" evidence="1">
    <location>
        <begin position="54"/>
        <end position="67"/>
    </location>
</feature>
<evidence type="ECO:0000313" key="2">
    <source>
        <dbReference type="EMBL" id="CEM48005.1"/>
    </source>
</evidence>
<feature type="compositionally biased region" description="Pro residues" evidence="1">
    <location>
        <begin position="195"/>
        <end position="205"/>
    </location>
</feature>
<name>A0A0G4HUA8_9ALVE</name>
<feature type="region of interest" description="Disordered" evidence="1">
    <location>
        <begin position="1"/>
        <end position="97"/>
    </location>
</feature>
<accession>A0A0G4HUA8</accession>
<protein>
    <submittedName>
        <fullName evidence="2">Uncharacterized protein</fullName>
    </submittedName>
</protein>
<dbReference type="EMBL" id="CDMZ01003905">
    <property type="protein sequence ID" value="CEM48005.1"/>
    <property type="molecule type" value="Genomic_DNA"/>
</dbReference>
<feature type="region of interest" description="Disordered" evidence="1">
    <location>
        <begin position="263"/>
        <end position="387"/>
    </location>
</feature>
<feature type="region of interest" description="Disordered" evidence="1">
    <location>
        <begin position="191"/>
        <end position="243"/>
    </location>
</feature>
<dbReference type="AlphaFoldDB" id="A0A0G4HUA8"/>
<evidence type="ECO:0000256" key="1">
    <source>
        <dbReference type="SAM" id="MobiDB-lite"/>
    </source>
</evidence>
<feature type="compositionally biased region" description="Polar residues" evidence="1">
    <location>
        <begin position="214"/>
        <end position="237"/>
    </location>
</feature>
<gene>
    <name evidence="2" type="ORF">Cvel_1373</name>
</gene>
<reference evidence="2" key="1">
    <citation type="submission" date="2014-11" db="EMBL/GenBank/DDBJ databases">
        <authorList>
            <person name="Otto D Thomas"/>
            <person name="Naeem Raeece"/>
        </authorList>
    </citation>
    <scope>NUCLEOTIDE SEQUENCE</scope>
</reference>
<feature type="compositionally biased region" description="Low complexity" evidence="1">
    <location>
        <begin position="291"/>
        <end position="307"/>
    </location>
</feature>
<organism evidence="2">
    <name type="scientific">Chromera velia CCMP2878</name>
    <dbReference type="NCBI Taxonomy" id="1169474"/>
    <lineage>
        <taxon>Eukaryota</taxon>
        <taxon>Sar</taxon>
        <taxon>Alveolata</taxon>
        <taxon>Colpodellida</taxon>
        <taxon>Chromeraceae</taxon>
        <taxon>Chromera</taxon>
    </lineage>
</organism>
<proteinExistence type="predicted"/>
<feature type="compositionally biased region" description="Polar residues" evidence="1">
    <location>
        <begin position="335"/>
        <end position="350"/>
    </location>
</feature>